<reference evidence="2 3" key="1">
    <citation type="submission" date="2018-09" db="EMBL/GenBank/DDBJ databases">
        <title>Nesterenkonia natronophila sp. nov., an alkaliphilic actinobacteriume isolated from a soda lake, and emended description of the genus Nesterenkonia.</title>
        <authorList>
            <person name="Menes R.J."/>
            <person name="Iriarte A."/>
        </authorList>
    </citation>
    <scope>NUCLEOTIDE SEQUENCE [LARGE SCALE GENOMIC DNA]</scope>
    <source>
        <strain evidence="2 3">M8</strain>
    </source>
</reference>
<evidence type="ECO:0000313" key="3">
    <source>
        <dbReference type="Proteomes" id="UP000266615"/>
    </source>
</evidence>
<feature type="domain" description="VapC45 PIN like" evidence="1">
    <location>
        <begin position="5"/>
        <end position="56"/>
    </location>
</feature>
<comment type="caution">
    <text evidence="2">The sequence shown here is derived from an EMBL/GenBank/DDBJ whole genome shotgun (WGS) entry which is preliminary data.</text>
</comment>
<dbReference type="Proteomes" id="UP000266615">
    <property type="component" value="Unassembled WGS sequence"/>
</dbReference>
<accession>A0A3A4F4D3</accession>
<sequence length="80" mass="9431">MRDLYADDGQKEIDEFWIPEIAQRGWMILTADKKKWWRPREQQAIIVHGAKVFSLHKGQLREVEKTAECRPTATQHREAG</sequence>
<protein>
    <recommendedName>
        <fullName evidence="1">VapC45 PIN like domain-containing protein</fullName>
    </recommendedName>
</protein>
<evidence type="ECO:0000259" key="1">
    <source>
        <dbReference type="Pfam" id="PF18478"/>
    </source>
</evidence>
<evidence type="ECO:0000313" key="2">
    <source>
        <dbReference type="EMBL" id="RJN32933.1"/>
    </source>
</evidence>
<dbReference type="OrthoDB" id="462742at2"/>
<keyword evidence="3" id="KW-1185">Reference proteome</keyword>
<dbReference type="Pfam" id="PF18478">
    <property type="entry name" value="PIN_10"/>
    <property type="match status" value="1"/>
</dbReference>
<name>A0A3A4F4D3_9MICC</name>
<dbReference type="EMBL" id="QYZP01000001">
    <property type="protein sequence ID" value="RJN32933.1"/>
    <property type="molecule type" value="Genomic_DNA"/>
</dbReference>
<organism evidence="2 3">
    <name type="scientific">Nesterenkonia natronophila</name>
    <dbReference type="NCBI Taxonomy" id="2174932"/>
    <lineage>
        <taxon>Bacteria</taxon>
        <taxon>Bacillati</taxon>
        <taxon>Actinomycetota</taxon>
        <taxon>Actinomycetes</taxon>
        <taxon>Micrococcales</taxon>
        <taxon>Micrococcaceae</taxon>
        <taxon>Nesterenkonia</taxon>
    </lineage>
</organism>
<dbReference type="AlphaFoldDB" id="A0A3A4F4D3"/>
<dbReference type="InterPro" id="IPR041375">
    <property type="entry name" value="VapC45_PIN-like"/>
</dbReference>
<gene>
    <name evidence="2" type="ORF">D3250_03735</name>
</gene>
<proteinExistence type="predicted"/>